<keyword evidence="7" id="KW-0833">Ubl conjugation pathway</keyword>
<feature type="domain" description="SWEET-like" evidence="11">
    <location>
        <begin position="6"/>
        <end position="246"/>
    </location>
</feature>
<name>A0AAP0CGB4_9ASTR</name>
<evidence type="ECO:0000256" key="1">
    <source>
        <dbReference type="ARBA" id="ARBA00000900"/>
    </source>
</evidence>
<reference evidence="12 13" key="1">
    <citation type="submission" date="2024-04" db="EMBL/GenBank/DDBJ databases">
        <title>The reference genome of an endangered Asteraceae, Deinandra increscens subsp. villosa, native to the Central Coast of California.</title>
        <authorList>
            <person name="Guilliams M."/>
            <person name="Hasenstab-Lehman K."/>
            <person name="Meyer R."/>
            <person name="Mcevoy S."/>
        </authorList>
    </citation>
    <scope>NUCLEOTIDE SEQUENCE [LARGE SCALE GENOMIC DNA]</scope>
    <source>
        <tissue evidence="12">Leaf</tissue>
    </source>
</reference>
<dbReference type="Pfam" id="PF11145">
    <property type="entry name" value="DUF2921"/>
    <property type="match status" value="1"/>
</dbReference>
<evidence type="ECO:0000256" key="2">
    <source>
        <dbReference type="ARBA" id="ARBA00004127"/>
    </source>
</evidence>
<dbReference type="GO" id="GO:0012505">
    <property type="term" value="C:endomembrane system"/>
    <property type="evidence" value="ECO:0007669"/>
    <property type="project" value="UniProtKB-SubCell"/>
</dbReference>
<feature type="transmembrane region" description="Helical" evidence="10">
    <location>
        <begin position="168"/>
        <end position="190"/>
    </location>
</feature>
<feature type="transmembrane region" description="Helical" evidence="10">
    <location>
        <begin position="136"/>
        <end position="161"/>
    </location>
</feature>
<dbReference type="EMBL" id="JBCNJP010000025">
    <property type="protein sequence ID" value="KAK9056299.1"/>
    <property type="molecule type" value="Genomic_DNA"/>
</dbReference>
<organism evidence="12 13">
    <name type="scientific">Deinandra increscens subsp. villosa</name>
    <dbReference type="NCBI Taxonomy" id="3103831"/>
    <lineage>
        <taxon>Eukaryota</taxon>
        <taxon>Viridiplantae</taxon>
        <taxon>Streptophyta</taxon>
        <taxon>Embryophyta</taxon>
        <taxon>Tracheophyta</taxon>
        <taxon>Spermatophyta</taxon>
        <taxon>Magnoliopsida</taxon>
        <taxon>eudicotyledons</taxon>
        <taxon>Gunneridae</taxon>
        <taxon>Pentapetalae</taxon>
        <taxon>asterids</taxon>
        <taxon>campanulids</taxon>
        <taxon>Asterales</taxon>
        <taxon>Asteraceae</taxon>
        <taxon>Asteroideae</taxon>
        <taxon>Heliantheae alliance</taxon>
        <taxon>Madieae</taxon>
        <taxon>Madiinae</taxon>
        <taxon>Deinandra</taxon>
    </lineage>
</organism>
<evidence type="ECO:0000256" key="10">
    <source>
        <dbReference type="SAM" id="Phobius"/>
    </source>
</evidence>
<dbReference type="GO" id="GO:0061630">
    <property type="term" value="F:ubiquitin protein ligase activity"/>
    <property type="evidence" value="ECO:0007669"/>
    <property type="project" value="UniProtKB-EC"/>
</dbReference>
<dbReference type="PANTHER" id="PTHR33389:SF22">
    <property type="entry name" value="FAMILY PROTEIN, PUTATIVE (DUF2921)-RELATED"/>
    <property type="match status" value="1"/>
</dbReference>
<keyword evidence="13" id="KW-1185">Reference proteome</keyword>
<evidence type="ECO:0000256" key="3">
    <source>
        <dbReference type="ARBA" id="ARBA00004906"/>
    </source>
</evidence>
<evidence type="ECO:0000256" key="6">
    <source>
        <dbReference type="ARBA" id="ARBA00022692"/>
    </source>
</evidence>
<keyword evidence="5" id="KW-0808">Transferase</keyword>
<feature type="transmembrane region" description="Helical" evidence="10">
    <location>
        <begin position="12"/>
        <end position="37"/>
    </location>
</feature>
<evidence type="ECO:0000256" key="4">
    <source>
        <dbReference type="ARBA" id="ARBA00012483"/>
    </source>
</evidence>
<dbReference type="InterPro" id="IPR021319">
    <property type="entry name" value="DUF2921"/>
</dbReference>
<evidence type="ECO:0000256" key="9">
    <source>
        <dbReference type="ARBA" id="ARBA00023136"/>
    </source>
</evidence>
<proteinExistence type="predicted"/>
<gene>
    <name evidence="12" type="ORF">SSX86_027389</name>
</gene>
<comment type="subcellular location">
    <subcellularLocation>
        <location evidence="2">Endomembrane system</location>
        <topology evidence="2">Multi-pass membrane protein</topology>
    </subcellularLocation>
</comment>
<sequence>MLKRINDILPFISLVMLVVLTLAHMIPLLLNFEAIFMLNRKQNVFLGTDQWLEVNEVLVRVITMIAFLLHFRLLQLTWSSRNGHESQKTLWVSDKKVLCISFPLYIAIGLAAWLAHSLPNSHTKTRFHLAPKNITFWGALKSYTGLVLDTFLIPQIIFNLFCDTQGTVLAPAFYIGSTMVRLLPHVYDLYRTHSSSWFYNKIYANPGMDYYSATWDVVICCGGMLCLLVIYIQQRFRGRSVLPKRFRDEVSYQKVPVITQEQQVF</sequence>
<comment type="catalytic activity">
    <reaction evidence="1">
        <text>S-ubiquitinyl-[E2 ubiquitin-conjugating enzyme]-L-cysteine + [acceptor protein]-L-lysine = [E2 ubiquitin-conjugating enzyme]-L-cysteine + N(6)-ubiquitinyl-[acceptor protein]-L-lysine.</text>
        <dbReference type="EC" id="2.3.2.27"/>
    </reaction>
</comment>
<evidence type="ECO:0000256" key="5">
    <source>
        <dbReference type="ARBA" id="ARBA00022679"/>
    </source>
</evidence>
<comment type="pathway">
    <text evidence="3">Protein modification; protein ubiquitination.</text>
</comment>
<protein>
    <recommendedName>
        <fullName evidence="4">RING-type E3 ubiquitin transferase</fullName>
        <ecNumber evidence="4">2.3.2.27</ecNumber>
    </recommendedName>
</protein>
<dbReference type="EC" id="2.3.2.27" evidence="4"/>
<accession>A0AAP0CGB4</accession>
<evidence type="ECO:0000313" key="13">
    <source>
        <dbReference type="Proteomes" id="UP001408789"/>
    </source>
</evidence>
<comment type="caution">
    <text evidence="12">The sequence shown here is derived from an EMBL/GenBank/DDBJ whole genome shotgun (WGS) entry which is preliminary data.</text>
</comment>
<feature type="transmembrane region" description="Helical" evidence="10">
    <location>
        <begin position="210"/>
        <end position="232"/>
    </location>
</feature>
<evidence type="ECO:0000259" key="11">
    <source>
        <dbReference type="Pfam" id="PF11145"/>
    </source>
</evidence>
<evidence type="ECO:0000256" key="8">
    <source>
        <dbReference type="ARBA" id="ARBA00022989"/>
    </source>
</evidence>
<keyword evidence="8 10" id="KW-1133">Transmembrane helix</keyword>
<feature type="transmembrane region" description="Helical" evidence="10">
    <location>
        <begin position="97"/>
        <end position="116"/>
    </location>
</feature>
<dbReference type="PANTHER" id="PTHR33389">
    <property type="entry name" value="FAMILY PROTEIN, PUTATIVE (DUF2921)-RELATED"/>
    <property type="match status" value="1"/>
</dbReference>
<keyword evidence="6 10" id="KW-0812">Transmembrane</keyword>
<dbReference type="AlphaFoldDB" id="A0AAP0CGB4"/>
<evidence type="ECO:0000256" key="7">
    <source>
        <dbReference type="ARBA" id="ARBA00022786"/>
    </source>
</evidence>
<dbReference type="Proteomes" id="UP001408789">
    <property type="component" value="Unassembled WGS sequence"/>
</dbReference>
<evidence type="ECO:0000313" key="12">
    <source>
        <dbReference type="EMBL" id="KAK9056299.1"/>
    </source>
</evidence>
<keyword evidence="9 10" id="KW-0472">Membrane</keyword>